<organismHost>
    <name type="scientific">Twortvirus twort</name>
    <dbReference type="NCBI Taxonomy" id="55510"/>
</organismHost>
<evidence type="ECO:0000256" key="1">
    <source>
        <dbReference type="SAM" id="MobiDB-lite"/>
    </source>
</evidence>
<dbReference type="RefSeq" id="YP_238723.1">
    <property type="nucleotide sequence ID" value="NC_007021.1"/>
</dbReference>
<feature type="compositionally biased region" description="Basic residues" evidence="1">
    <location>
        <begin position="71"/>
        <end position="87"/>
    </location>
</feature>
<keyword evidence="4" id="KW-1185">Reference proteome</keyword>
<keyword evidence="2" id="KW-0472">Membrane</keyword>
<dbReference type="EMBL" id="AY954970">
    <property type="protein sequence ID" value="AAX92426.1"/>
    <property type="molecule type" value="Genomic_DNA"/>
</dbReference>
<evidence type="ECO:0000313" key="4">
    <source>
        <dbReference type="Proteomes" id="UP000001466"/>
    </source>
</evidence>
<keyword evidence="2" id="KW-1133">Transmembrane helix</keyword>
<dbReference type="Proteomes" id="UP000001466">
    <property type="component" value="Segment"/>
</dbReference>
<dbReference type="KEGG" id="vg:5130330"/>
<evidence type="ECO:0000313" key="3">
    <source>
        <dbReference type="EMBL" id="AAX92426.1"/>
    </source>
</evidence>
<sequence length="87" mass="10351">MRPNVVMIYFMFGAIISYVALTYYDKFIQRKEDPLPDYILKEVQVIKNEVDVLQEMLSEEQGTTKEEVKVRAKARRKVNHEKARSKR</sequence>
<accession>Q4Z8Y2</accession>
<reference evidence="3 4" key="1">
    <citation type="journal article" date="2005" name="Proc. Natl. Acad. Sci. U.S.A.">
        <title>The complete genomes and proteomes of 27 Staphylococcus aureus bacteriophages.</title>
        <authorList>
            <person name="Kwan T."/>
            <person name="Liu J."/>
            <person name="Dubow M."/>
            <person name="Gros P."/>
            <person name="Pelletier J."/>
        </authorList>
    </citation>
    <scope>NUCLEOTIDE SEQUENCE [LARGE SCALE GENOMIC DNA]</scope>
</reference>
<feature type="region of interest" description="Disordered" evidence="1">
    <location>
        <begin position="64"/>
        <end position="87"/>
    </location>
</feature>
<proteinExistence type="predicted"/>
<evidence type="ECO:0000256" key="2">
    <source>
        <dbReference type="SAM" id="Phobius"/>
    </source>
</evidence>
<organism evidence="3 4">
    <name type="scientific">Staphylococcus phage Twort (strain DSM 17442 / HER 48)</name>
    <name type="common">Bacteriophage Twort</name>
    <dbReference type="NCBI Taxonomy" id="2908167"/>
    <lineage>
        <taxon>Viruses</taxon>
        <taxon>Duplodnaviria</taxon>
        <taxon>Heunggongvirae</taxon>
        <taxon>Uroviricota</taxon>
        <taxon>Caudoviricetes</taxon>
        <taxon>Herelleviridae</taxon>
        <taxon>Twortvirinae</taxon>
        <taxon>Twortvirus</taxon>
        <taxon>Twortvirus twort</taxon>
    </lineage>
</organism>
<name>Q4Z8Y2_BPTWO</name>
<feature type="transmembrane region" description="Helical" evidence="2">
    <location>
        <begin position="6"/>
        <end position="24"/>
    </location>
</feature>
<protein>
    <submittedName>
        <fullName evidence="3">ORF140</fullName>
    </submittedName>
</protein>
<keyword evidence="2" id="KW-0812">Transmembrane</keyword>
<dbReference type="GeneID" id="5130330"/>